<dbReference type="PANTHER" id="PTHR21077">
    <property type="entry name" value="EME1 PROTEIN"/>
    <property type="match status" value="1"/>
</dbReference>
<evidence type="ECO:0000256" key="9">
    <source>
        <dbReference type="ARBA" id="ARBA00022842"/>
    </source>
</evidence>
<keyword evidence="4" id="KW-0540">Nuclease</keyword>
<dbReference type="OrthoDB" id="343092at2759"/>
<dbReference type="Pfam" id="PF02732">
    <property type="entry name" value="ERCC4"/>
    <property type="match status" value="1"/>
</dbReference>
<evidence type="ECO:0000256" key="13">
    <source>
        <dbReference type="ARBA" id="ARBA00023254"/>
    </source>
</evidence>
<dbReference type="GO" id="GO:0008821">
    <property type="term" value="F:crossover junction DNA endonuclease activity"/>
    <property type="evidence" value="ECO:0007669"/>
    <property type="project" value="TreeGrafter"/>
</dbReference>
<dbReference type="FunFam" id="1.10.150.670:FF:000002">
    <property type="entry name" value="Crossover junction endonuclease EME1"/>
    <property type="match status" value="1"/>
</dbReference>
<comment type="caution">
    <text evidence="16">The sequence shown here is derived from an EMBL/GenBank/DDBJ whole genome shotgun (WGS) entry which is preliminary data.</text>
</comment>
<keyword evidence="9" id="KW-0460">Magnesium</keyword>
<keyword evidence="7" id="KW-0227">DNA damage</keyword>
<dbReference type="InterPro" id="IPR042530">
    <property type="entry name" value="EME1/EME2_C"/>
</dbReference>
<dbReference type="PANTHER" id="PTHR21077:SF5">
    <property type="entry name" value="CROSSOVER JUNCTION ENDONUCLEASE MMS4"/>
    <property type="match status" value="1"/>
</dbReference>
<feature type="region of interest" description="Disordered" evidence="14">
    <location>
        <begin position="1"/>
        <end position="42"/>
    </location>
</feature>
<dbReference type="Gene3D" id="3.40.50.10130">
    <property type="match status" value="1"/>
</dbReference>
<proteinExistence type="inferred from homology"/>
<dbReference type="GO" id="GO:0048476">
    <property type="term" value="C:Holliday junction resolvase complex"/>
    <property type="evidence" value="ECO:0007669"/>
    <property type="project" value="InterPro"/>
</dbReference>
<dbReference type="Pfam" id="PF21292">
    <property type="entry name" value="EME1-MUS81_C"/>
    <property type="match status" value="1"/>
</dbReference>
<evidence type="ECO:0000313" key="16">
    <source>
        <dbReference type="EMBL" id="KAJ7386270.1"/>
    </source>
</evidence>
<evidence type="ECO:0000256" key="2">
    <source>
        <dbReference type="ARBA" id="ARBA00004123"/>
    </source>
</evidence>
<dbReference type="GO" id="GO:0031297">
    <property type="term" value="P:replication fork processing"/>
    <property type="evidence" value="ECO:0007669"/>
    <property type="project" value="TreeGrafter"/>
</dbReference>
<evidence type="ECO:0000256" key="5">
    <source>
        <dbReference type="ARBA" id="ARBA00022723"/>
    </source>
</evidence>
<keyword evidence="11" id="KW-0234">DNA repair</keyword>
<feature type="compositionally biased region" description="Polar residues" evidence="14">
    <location>
        <begin position="215"/>
        <end position="225"/>
    </location>
</feature>
<keyword evidence="13" id="KW-0469">Meiosis</keyword>
<keyword evidence="17" id="KW-1185">Reference proteome</keyword>
<keyword evidence="6 16" id="KW-0255">Endonuclease</keyword>
<evidence type="ECO:0000256" key="14">
    <source>
        <dbReference type="SAM" id="MobiDB-lite"/>
    </source>
</evidence>
<comment type="cofactor">
    <cofactor evidence="1">
        <name>Mg(2+)</name>
        <dbReference type="ChEBI" id="CHEBI:18420"/>
    </cofactor>
</comment>
<keyword evidence="8" id="KW-0378">Hydrolase</keyword>
<dbReference type="CDD" id="cd20083">
    <property type="entry name" value="XPF_nuclease_EME"/>
    <property type="match status" value="1"/>
</dbReference>
<evidence type="ECO:0000256" key="12">
    <source>
        <dbReference type="ARBA" id="ARBA00023242"/>
    </source>
</evidence>
<dbReference type="InterPro" id="IPR047524">
    <property type="entry name" value="XPF_nuclease_EME1_plant/arthr"/>
</dbReference>
<organism evidence="16 17">
    <name type="scientific">Desmophyllum pertusum</name>
    <dbReference type="NCBI Taxonomy" id="174260"/>
    <lineage>
        <taxon>Eukaryota</taxon>
        <taxon>Metazoa</taxon>
        <taxon>Cnidaria</taxon>
        <taxon>Anthozoa</taxon>
        <taxon>Hexacorallia</taxon>
        <taxon>Scleractinia</taxon>
        <taxon>Caryophylliina</taxon>
        <taxon>Caryophylliidae</taxon>
        <taxon>Desmophyllum</taxon>
    </lineage>
</organism>
<evidence type="ECO:0000256" key="8">
    <source>
        <dbReference type="ARBA" id="ARBA00022801"/>
    </source>
</evidence>
<evidence type="ECO:0000256" key="4">
    <source>
        <dbReference type="ARBA" id="ARBA00022722"/>
    </source>
</evidence>
<evidence type="ECO:0000256" key="7">
    <source>
        <dbReference type="ARBA" id="ARBA00022763"/>
    </source>
</evidence>
<protein>
    <submittedName>
        <fullName evidence="16">Crossover junction endonuclease eme1</fullName>
    </submittedName>
</protein>
<evidence type="ECO:0000256" key="10">
    <source>
        <dbReference type="ARBA" id="ARBA00023172"/>
    </source>
</evidence>
<comment type="similarity">
    <text evidence="3">Belongs to the EME1/MMS4 family.</text>
</comment>
<dbReference type="GO" id="GO:0006302">
    <property type="term" value="P:double-strand break repair"/>
    <property type="evidence" value="ECO:0007669"/>
    <property type="project" value="TreeGrafter"/>
</dbReference>
<feature type="region of interest" description="Disordered" evidence="14">
    <location>
        <begin position="215"/>
        <end position="240"/>
    </location>
</feature>
<accession>A0A9W9ZRP2</accession>
<keyword evidence="5" id="KW-0479">Metal-binding</keyword>
<evidence type="ECO:0000256" key="6">
    <source>
        <dbReference type="ARBA" id="ARBA00022759"/>
    </source>
</evidence>
<evidence type="ECO:0000256" key="3">
    <source>
        <dbReference type="ARBA" id="ARBA00005313"/>
    </source>
</evidence>
<dbReference type="AlphaFoldDB" id="A0A9W9ZRP2"/>
<dbReference type="SMART" id="SM00891">
    <property type="entry name" value="ERCC4"/>
    <property type="match status" value="1"/>
</dbReference>
<sequence length="407" mass="45820">MSGKPKKQAKEHERQAKKEAKEKEQQARKQAREQIKTQKDKEKLLKKADSMNQKLNNRLDSCVKQIVVCIDPDILTNSQLPEENVLLQKLESLGASHKVQSQRIPGSITWQRASVEHDVQAETLQISTKTTLSDEHHAVLGLSAVKFVEMTFNFREEMQYPAISVITDDETLSTFCERLLTIYPGKIITLVILGLEKYFRDVNLTQKRQFRSAVLGSSSSETENPSGKGRKKANKESGPSVMVSRVDVEEALVDLQIKQPKCRVRMCETDEEFAELLAMFTKAVAEAPFKKKQPESFSFCVEGGEKGSVKVSKEGEGLKKVWQQHFQQFRNVSADMAAAIVAVYPTPHSLLQAYKRCDSKVEASKLLQDVLVRRGAGVLATSRRIGPELSRRIHFLLTSEDGELSMK</sequence>
<keyword evidence="10" id="KW-0233">DNA recombination</keyword>
<evidence type="ECO:0000256" key="11">
    <source>
        <dbReference type="ARBA" id="ARBA00023204"/>
    </source>
</evidence>
<evidence type="ECO:0000259" key="15">
    <source>
        <dbReference type="SMART" id="SM00891"/>
    </source>
</evidence>
<dbReference type="GO" id="GO:0005634">
    <property type="term" value="C:nucleus"/>
    <property type="evidence" value="ECO:0007669"/>
    <property type="project" value="UniProtKB-SubCell"/>
</dbReference>
<evidence type="ECO:0000313" key="17">
    <source>
        <dbReference type="Proteomes" id="UP001163046"/>
    </source>
</evidence>
<dbReference type="Proteomes" id="UP001163046">
    <property type="component" value="Unassembled WGS sequence"/>
</dbReference>
<comment type="subcellular location">
    <subcellularLocation>
        <location evidence="2">Nucleus</location>
    </subcellularLocation>
</comment>
<dbReference type="InterPro" id="IPR033310">
    <property type="entry name" value="Mms4/EME1/EME2"/>
</dbReference>
<dbReference type="Gene3D" id="1.10.150.670">
    <property type="entry name" value="Crossover junction endonuclease EME1, DNA-binding domain"/>
    <property type="match status" value="1"/>
</dbReference>
<gene>
    <name evidence="16" type="primary">EME1</name>
    <name evidence="16" type="ORF">OS493_010674</name>
</gene>
<dbReference type="InterPro" id="IPR006166">
    <property type="entry name" value="ERCC4_domain"/>
</dbReference>
<feature type="compositionally biased region" description="Basic and acidic residues" evidence="14">
    <location>
        <begin position="8"/>
        <end position="42"/>
    </location>
</feature>
<evidence type="ECO:0000256" key="1">
    <source>
        <dbReference type="ARBA" id="ARBA00001946"/>
    </source>
</evidence>
<dbReference type="EMBL" id="MU825877">
    <property type="protein sequence ID" value="KAJ7386270.1"/>
    <property type="molecule type" value="Genomic_DNA"/>
</dbReference>
<keyword evidence="12" id="KW-0539">Nucleus</keyword>
<dbReference type="GO" id="GO:0000712">
    <property type="term" value="P:resolution of meiotic recombination intermediates"/>
    <property type="evidence" value="ECO:0007669"/>
    <property type="project" value="TreeGrafter"/>
</dbReference>
<dbReference type="GO" id="GO:0046872">
    <property type="term" value="F:metal ion binding"/>
    <property type="evidence" value="ECO:0007669"/>
    <property type="project" value="UniProtKB-KW"/>
</dbReference>
<reference evidence="16" key="1">
    <citation type="submission" date="2023-01" db="EMBL/GenBank/DDBJ databases">
        <title>Genome assembly of the deep-sea coral Lophelia pertusa.</title>
        <authorList>
            <person name="Herrera S."/>
            <person name="Cordes E."/>
        </authorList>
    </citation>
    <scope>NUCLEOTIDE SEQUENCE</scope>
    <source>
        <strain evidence="16">USNM1676648</strain>
        <tissue evidence="16">Polyp</tissue>
    </source>
</reference>
<dbReference type="GO" id="GO:0031573">
    <property type="term" value="P:mitotic intra-S DNA damage checkpoint signaling"/>
    <property type="evidence" value="ECO:0007669"/>
    <property type="project" value="TreeGrafter"/>
</dbReference>
<name>A0A9W9ZRP2_9CNID</name>
<feature type="domain" description="ERCC4" evidence="15">
    <location>
        <begin position="67"/>
        <end position="355"/>
    </location>
</feature>
<dbReference type="GO" id="GO:0003677">
    <property type="term" value="F:DNA binding"/>
    <property type="evidence" value="ECO:0007669"/>
    <property type="project" value="InterPro"/>
</dbReference>